<protein>
    <submittedName>
        <fullName evidence="1">Uncharacterized protein</fullName>
    </submittedName>
</protein>
<name>A0A1G2JLB9_9BACT</name>
<dbReference type="AlphaFoldDB" id="A0A1G2JLB9"/>
<dbReference type="Proteomes" id="UP000178935">
    <property type="component" value="Unassembled WGS sequence"/>
</dbReference>
<comment type="caution">
    <text evidence="1">The sequence shown here is derived from an EMBL/GenBank/DDBJ whole genome shotgun (WGS) entry which is preliminary data.</text>
</comment>
<accession>A0A1G2JLB9</accession>
<dbReference type="EMBL" id="MHPU01000039">
    <property type="protein sequence ID" value="OGZ87753.1"/>
    <property type="molecule type" value="Genomic_DNA"/>
</dbReference>
<evidence type="ECO:0000313" key="2">
    <source>
        <dbReference type="Proteomes" id="UP000178935"/>
    </source>
</evidence>
<sequence>MRNSLFREKILDNKIWGKRLMNGNGRVVETTVVETPEVFRGHFEECLEHLAKCFRNKFPKGSKGVFDACKPIAEFCKADPKTVKSWMESNGEKVTGEKKIRLLCFLGMVGYYVLEVRDLGQTKENLLKIVAHDVLTAKQVADFCGYCNEQAIYRILLNGVGTSSRGDQLMCELQVNKRHELAQKESEAKSSLKLDFPLTEAFLQRNVSSVMSIATGLLSMLETEEFGEVFVSSLTNLPPAEKKVILKLSDVFDKFSTVIARGQERK</sequence>
<evidence type="ECO:0000313" key="1">
    <source>
        <dbReference type="EMBL" id="OGZ87753.1"/>
    </source>
</evidence>
<reference evidence="1 2" key="1">
    <citation type="journal article" date="2016" name="Nat. Commun.">
        <title>Thousands of microbial genomes shed light on interconnected biogeochemical processes in an aquifer system.</title>
        <authorList>
            <person name="Anantharaman K."/>
            <person name="Brown C.T."/>
            <person name="Hug L.A."/>
            <person name="Sharon I."/>
            <person name="Castelle C.J."/>
            <person name="Probst A.J."/>
            <person name="Thomas B.C."/>
            <person name="Singh A."/>
            <person name="Wilkins M.J."/>
            <person name="Karaoz U."/>
            <person name="Brodie E.L."/>
            <person name="Williams K.H."/>
            <person name="Hubbard S.S."/>
            <person name="Banfield J.F."/>
        </authorList>
    </citation>
    <scope>NUCLEOTIDE SEQUENCE [LARGE SCALE GENOMIC DNA]</scope>
</reference>
<organism evidence="1 2">
    <name type="scientific">Candidatus Staskawiczbacteria bacterium RIFOXYD1_FULL_32_13</name>
    <dbReference type="NCBI Taxonomy" id="1802234"/>
    <lineage>
        <taxon>Bacteria</taxon>
        <taxon>Candidatus Staskawicziibacteriota</taxon>
    </lineage>
</organism>
<proteinExistence type="predicted"/>
<gene>
    <name evidence="1" type="ORF">A2561_03615</name>
</gene>